<proteinExistence type="predicted"/>
<reference evidence="2" key="2">
    <citation type="submission" date="2010-04" db="EMBL/GenBank/DDBJ databases">
        <authorList>
            <person name="Buell R."/>
            <person name="Hamilton J."/>
            <person name="Hostetler J."/>
        </authorList>
    </citation>
    <scope>NUCLEOTIDE SEQUENCE [LARGE SCALE GENOMIC DNA]</scope>
    <source>
        <strain evidence="2">DAOM:BR144</strain>
    </source>
</reference>
<reference evidence="2" key="1">
    <citation type="journal article" date="2010" name="Genome Biol.">
        <title>Genome sequence of the necrotrophic plant pathogen Pythium ultimum reveals original pathogenicity mechanisms and effector repertoire.</title>
        <authorList>
            <person name="Levesque C.A."/>
            <person name="Brouwer H."/>
            <person name="Cano L."/>
            <person name="Hamilton J.P."/>
            <person name="Holt C."/>
            <person name="Huitema E."/>
            <person name="Raffaele S."/>
            <person name="Robideau G.P."/>
            <person name="Thines M."/>
            <person name="Win J."/>
            <person name="Zerillo M.M."/>
            <person name="Beakes G.W."/>
            <person name="Boore J.L."/>
            <person name="Busam D."/>
            <person name="Dumas B."/>
            <person name="Ferriera S."/>
            <person name="Fuerstenberg S.I."/>
            <person name="Gachon C.M."/>
            <person name="Gaulin E."/>
            <person name="Govers F."/>
            <person name="Grenville-Briggs L."/>
            <person name="Horner N."/>
            <person name="Hostetler J."/>
            <person name="Jiang R.H."/>
            <person name="Johnson J."/>
            <person name="Krajaejun T."/>
            <person name="Lin H."/>
            <person name="Meijer H.J."/>
            <person name="Moore B."/>
            <person name="Morris P."/>
            <person name="Phuntmart V."/>
            <person name="Puiu D."/>
            <person name="Shetty J."/>
            <person name="Stajich J.E."/>
            <person name="Tripathy S."/>
            <person name="Wawra S."/>
            <person name="van West P."/>
            <person name="Whitty B.R."/>
            <person name="Coutinho P.M."/>
            <person name="Henrissat B."/>
            <person name="Martin F."/>
            <person name="Thomas P.D."/>
            <person name="Tyler B.M."/>
            <person name="De Vries R.P."/>
            <person name="Kamoun S."/>
            <person name="Yandell M."/>
            <person name="Tisserat N."/>
            <person name="Buell C.R."/>
        </authorList>
    </citation>
    <scope>NUCLEOTIDE SEQUENCE</scope>
    <source>
        <strain evidence="2">DAOM:BR144</strain>
    </source>
</reference>
<dbReference type="InParanoid" id="K3XBF2"/>
<dbReference type="Proteomes" id="UP000019132">
    <property type="component" value="Unassembled WGS sequence"/>
</dbReference>
<dbReference type="VEuPathDB" id="FungiDB:PYU1_G014520"/>
<sequence length="47" mass="5378">MPSPKRLQSSAANRLFYTTLQSVDPPFSPLVFESPHRFLCQKEIGKQ</sequence>
<dbReference type="HOGENOM" id="CLU_3176651_0_0_1"/>
<dbReference type="EnsemblProtists" id="PYU1_T014551">
    <property type="protein sequence ID" value="PYU1_T014551"/>
    <property type="gene ID" value="PYU1_G014520"/>
</dbReference>
<organism evidence="1 2">
    <name type="scientific">Globisporangium ultimum (strain ATCC 200006 / CBS 805.95 / DAOM BR144)</name>
    <name type="common">Pythium ultimum</name>
    <dbReference type="NCBI Taxonomy" id="431595"/>
    <lineage>
        <taxon>Eukaryota</taxon>
        <taxon>Sar</taxon>
        <taxon>Stramenopiles</taxon>
        <taxon>Oomycota</taxon>
        <taxon>Peronosporomycetes</taxon>
        <taxon>Pythiales</taxon>
        <taxon>Pythiaceae</taxon>
        <taxon>Globisporangium</taxon>
    </lineage>
</organism>
<evidence type="ECO:0000313" key="2">
    <source>
        <dbReference type="Proteomes" id="UP000019132"/>
    </source>
</evidence>
<keyword evidence="2" id="KW-1185">Reference proteome</keyword>
<name>K3XBF2_GLOUD</name>
<dbReference type="EMBL" id="GL376574">
    <property type="status" value="NOT_ANNOTATED_CDS"/>
    <property type="molecule type" value="Genomic_DNA"/>
</dbReference>
<dbReference type="AlphaFoldDB" id="K3XBF2"/>
<protein>
    <submittedName>
        <fullName evidence="1">Uncharacterized protein</fullName>
    </submittedName>
</protein>
<reference evidence="1" key="3">
    <citation type="submission" date="2015-02" db="UniProtKB">
        <authorList>
            <consortium name="EnsemblProtists"/>
        </authorList>
    </citation>
    <scope>IDENTIFICATION</scope>
    <source>
        <strain evidence="1">DAOM BR144</strain>
    </source>
</reference>
<accession>K3XBF2</accession>
<evidence type="ECO:0000313" key="1">
    <source>
        <dbReference type="EnsemblProtists" id="PYU1_T014551"/>
    </source>
</evidence>